<dbReference type="RefSeq" id="WP_083069976.1">
    <property type="nucleotide sequence ID" value="NZ_NBTM02000001.1"/>
</dbReference>
<evidence type="ECO:0000256" key="4">
    <source>
        <dbReference type="ARBA" id="ARBA00022741"/>
    </source>
</evidence>
<evidence type="ECO:0000259" key="11">
    <source>
        <dbReference type="Pfam" id="PF00294"/>
    </source>
</evidence>
<comment type="similarity">
    <text evidence="8">Belongs to the carbohydrate kinase PfkB family. LacC subfamily.</text>
</comment>
<evidence type="ECO:0000313" key="12">
    <source>
        <dbReference type="EMBL" id="PNL92278.1"/>
    </source>
</evidence>
<proteinExistence type="inferred from homology"/>
<keyword evidence="3 8" id="KW-0423">Lactose metabolism</keyword>
<dbReference type="UniPathway" id="UPA00704">
    <property type="reaction ID" value="UER00715"/>
</dbReference>
<dbReference type="NCBIfam" id="TIGR03168">
    <property type="entry name" value="1-PFK"/>
    <property type="match status" value="1"/>
</dbReference>
<dbReference type="GO" id="GO:0005524">
    <property type="term" value="F:ATP binding"/>
    <property type="evidence" value="ECO:0007669"/>
    <property type="project" value="UniProtKB-UniRule"/>
</dbReference>
<dbReference type="CDD" id="cd01164">
    <property type="entry name" value="FruK_PfkB_like"/>
    <property type="match status" value="1"/>
</dbReference>
<evidence type="ECO:0000256" key="6">
    <source>
        <dbReference type="ARBA" id="ARBA00022840"/>
    </source>
</evidence>
<dbReference type="EMBL" id="NBTM02000001">
    <property type="protein sequence ID" value="PNL92278.1"/>
    <property type="molecule type" value="Genomic_DNA"/>
</dbReference>
<keyword evidence="6 8" id="KW-0067">ATP-binding</keyword>
<dbReference type="InterPro" id="IPR022463">
    <property type="entry name" value="1-PFruKinase"/>
</dbReference>
<comment type="pathway">
    <text evidence="8">Carbohydrate metabolism; D-tagatose 6-phosphate degradation; D-glyceraldehyde 3-phosphate and glycerone phosphate from D-tagatose 6-phosphate: step 1/2.</text>
</comment>
<organism evidence="12 13">
    <name type="scientific">Aerococcus viridans</name>
    <dbReference type="NCBI Taxonomy" id="1377"/>
    <lineage>
        <taxon>Bacteria</taxon>
        <taxon>Bacillati</taxon>
        <taxon>Bacillota</taxon>
        <taxon>Bacilli</taxon>
        <taxon>Lactobacillales</taxon>
        <taxon>Aerococcaceae</taxon>
        <taxon>Aerococcus</taxon>
    </lineage>
</organism>
<dbReference type="GO" id="GO:0005829">
    <property type="term" value="C:cytosol"/>
    <property type="evidence" value="ECO:0007669"/>
    <property type="project" value="TreeGrafter"/>
</dbReference>
<dbReference type="GO" id="GO:0005988">
    <property type="term" value="P:lactose metabolic process"/>
    <property type="evidence" value="ECO:0007669"/>
    <property type="project" value="UniProtKB-KW"/>
</dbReference>
<dbReference type="GO" id="GO:0008662">
    <property type="term" value="F:1-phosphofructokinase activity"/>
    <property type="evidence" value="ECO:0007669"/>
    <property type="project" value="UniProtKB-UniRule"/>
</dbReference>
<keyword evidence="2 8" id="KW-0808">Transferase</keyword>
<comment type="catalytic activity">
    <reaction evidence="7 10">
        <text>beta-D-fructose 1-phosphate + ATP = beta-D-fructose 1,6-bisphosphate + ADP + H(+)</text>
        <dbReference type="Rhea" id="RHEA:14213"/>
        <dbReference type="ChEBI" id="CHEBI:15378"/>
        <dbReference type="ChEBI" id="CHEBI:30616"/>
        <dbReference type="ChEBI" id="CHEBI:32966"/>
        <dbReference type="ChEBI" id="CHEBI:138881"/>
        <dbReference type="ChEBI" id="CHEBI:456216"/>
        <dbReference type="EC" id="2.7.1.56"/>
    </reaction>
</comment>
<dbReference type="InterPro" id="IPR011611">
    <property type="entry name" value="PfkB_dom"/>
</dbReference>
<evidence type="ECO:0000313" key="13">
    <source>
        <dbReference type="Proteomes" id="UP000192813"/>
    </source>
</evidence>
<dbReference type="EC" id="2.7.1.144" evidence="8"/>
<comment type="similarity">
    <text evidence="1">Belongs to the carbohydrate kinase pfkB family.</text>
</comment>
<dbReference type="GO" id="GO:2001059">
    <property type="term" value="P:D-tagatose 6-phosphate catabolic process"/>
    <property type="evidence" value="ECO:0007669"/>
    <property type="project" value="UniProtKB-UniPathway"/>
</dbReference>
<protein>
    <recommendedName>
        <fullName evidence="8">Tagatose-6-phosphate kinase</fullName>
        <ecNumber evidence="8">2.7.1.144</ecNumber>
    </recommendedName>
</protein>
<dbReference type="InterPro" id="IPR017583">
    <property type="entry name" value="Tagatose/fructose_Pkinase"/>
</dbReference>
<dbReference type="GO" id="GO:0003723">
    <property type="term" value="F:RNA binding"/>
    <property type="evidence" value="ECO:0007669"/>
    <property type="project" value="UniProtKB-UniRule"/>
</dbReference>
<keyword evidence="5 10" id="KW-0418">Kinase</keyword>
<dbReference type="InterPro" id="IPR002173">
    <property type="entry name" value="Carboh/pur_kinase_PfkB_CS"/>
</dbReference>
<comment type="catalytic activity">
    <reaction evidence="8">
        <text>D-tagatofuranose 6-phosphate + ATP = D-tagatofuranose 1,6-bisphosphate + ADP + H(+)</text>
        <dbReference type="Rhea" id="RHEA:12420"/>
        <dbReference type="ChEBI" id="CHEBI:15378"/>
        <dbReference type="ChEBI" id="CHEBI:30616"/>
        <dbReference type="ChEBI" id="CHEBI:58694"/>
        <dbReference type="ChEBI" id="CHEBI:58695"/>
        <dbReference type="ChEBI" id="CHEBI:456216"/>
        <dbReference type="EC" id="2.7.1.144"/>
    </reaction>
</comment>
<evidence type="ECO:0000256" key="1">
    <source>
        <dbReference type="ARBA" id="ARBA00005380"/>
    </source>
</evidence>
<keyword evidence="4 8" id="KW-0547">Nucleotide-binding</keyword>
<dbReference type="PANTHER" id="PTHR46566:SF1">
    <property type="entry name" value="1-PHOSPHOFRUCTOKINASE"/>
    <property type="match status" value="1"/>
</dbReference>
<dbReference type="PROSITE" id="PS00584">
    <property type="entry name" value="PFKB_KINASES_2"/>
    <property type="match status" value="1"/>
</dbReference>
<dbReference type="GO" id="GO:0016052">
    <property type="term" value="P:carbohydrate catabolic process"/>
    <property type="evidence" value="ECO:0007669"/>
    <property type="project" value="UniProtKB-ARBA"/>
</dbReference>
<dbReference type="InterPro" id="IPR029056">
    <property type="entry name" value="Ribokinase-like"/>
</dbReference>
<dbReference type="GO" id="GO:0044281">
    <property type="term" value="P:small molecule metabolic process"/>
    <property type="evidence" value="ECO:0007669"/>
    <property type="project" value="UniProtKB-ARBA"/>
</dbReference>
<dbReference type="NCBIfam" id="TIGR03828">
    <property type="entry name" value="pfkB"/>
    <property type="match status" value="1"/>
</dbReference>
<dbReference type="Proteomes" id="UP000192813">
    <property type="component" value="Unassembled WGS sequence"/>
</dbReference>
<dbReference type="Gene3D" id="3.40.1190.20">
    <property type="match status" value="1"/>
</dbReference>
<sequence length="305" mass="32840">MIYTLTLNPSIDYLMYIDEIQAGKTNRSTREQMLPGGKGINVSRILNQFEVPNIALGFVGGFSGDFIREWLEKEGSSTQFIEISSPTRINVKTKGTSETEINGAGPVIDEEAINQLRQQIQMMTSEDLIVLSGSKAQGLPEDFYLSLISLLKERGIPFIFDTASQELIEALPMGPLLVKPNQDELGDLFGVEINTIDDVVLYGKKLQQLGAENVVVSLGGDGALFIDKDRIVKADAPQGQVINTVGSGDSMIAGFVAGLQQGLPASQAFVLAVQSGSATAFKEDLAEKEDIDALNGAVGLSFLHK</sequence>
<dbReference type="Pfam" id="PF00294">
    <property type="entry name" value="PfkB"/>
    <property type="match status" value="1"/>
</dbReference>
<evidence type="ECO:0000256" key="8">
    <source>
        <dbReference type="PIRNR" id="PIRNR000535"/>
    </source>
</evidence>
<dbReference type="AlphaFoldDB" id="A0A2J9PPK7"/>
<comment type="caution">
    <text evidence="12">The sequence shown here is derived from an EMBL/GenBank/DDBJ whole genome shotgun (WGS) entry which is preliminary data.</text>
</comment>
<keyword evidence="9" id="KW-0694">RNA-binding</keyword>
<evidence type="ECO:0000256" key="2">
    <source>
        <dbReference type="ARBA" id="ARBA00022679"/>
    </source>
</evidence>
<evidence type="ECO:0000256" key="7">
    <source>
        <dbReference type="ARBA" id="ARBA00047745"/>
    </source>
</evidence>
<evidence type="ECO:0000256" key="10">
    <source>
        <dbReference type="RuleBase" id="RU369061"/>
    </source>
</evidence>
<dbReference type="GO" id="GO:0009024">
    <property type="term" value="F:tagatose-6-phosphate kinase activity"/>
    <property type="evidence" value="ECO:0007669"/>
    <property type="project" value="UniProtKB-EC"/>
</dbReference>
<dbReference type="SUPFAM" id="SSF53613">
    <property type="entry name" value="Ribokinase-like"/>
    <property type="match status" value="1"/>
</dbReference>
<reference evidence="13" key="1">
    <citation type="submission" date="2017-12" db="EMBL/GenBank/DDBJ databases">
        <title>FDA dAtabase for Regulatory Grade micrObial Sequences (FDA-ARGOS): Supporting development and validation of Infectious Disease Dx tests.</title>
        <authorList>
            <person name="Hoffmann M."/>
            <person name="Allard M."/>
            <person name="Evans P."/>
            <person name="Brown E."/>
            <person name="Tallon L."/>
            <person name="Sadzewicz L."/>
            <person name="Sengamalay N."/>
            <person name="Ott S."/>
            <person name="Godinez A."/>
            <person name="Nagaraj S."/>
            <person name="Vavikolanu K."/>
            <person name="Aluvathingal J."/>
            <person name="Nadendla S."/>
            <person name="Sichtig H."/>
        </authorList>
    </citation>
    <scope>NUCLEOTIDE SEQUENCE [LARGE SCALE GENOMIC DNA]</scope>
    <source>
        <strain evidence="13">FDAARGOS_249</strain>
    </source>
</reference>
<evidence type="ECO:0000256" key="9">
    <source>
        <dbReference type="PROSITE-ProRule" id="PRU00117"/>
    </source>
</evidence>
<name>A0A2J9PPK7_9LACT</name>
<gene>
    <name evidence="12" type="primary">pfkB</name>
    <name evidence="12" type="ORF">A6J77_008565</name>
</gene>
<evidence type="ECO:0000256" key="5">
    <source>
        <dbReference type="ARBA" id="ARBA00022777"/>
    </source>
</evidence>
<dbReference type="PIRSF" id="PIRSF000535">
    <property type="entry name" value="1PFK/6PFK/LacC"/>
    <property type="match status" value="1"/>
</dbReference>
<dbReference type="FunFam" id="3.40.1190.20:FF:000001">
    <property type="entry name" value="Phosphofructokinase"/>
    <property type="match status" value="1"/>
</dbReference>
<evidence type="ECO:0000256" key="3">
    <source>
        <dbReference type="ARBA" id="ARBA00022736"/>
    </source>
</evidence>
<dbReference type="PROSITE" id="PS50084">
    <property type="entry name" value="KH_TYPE_1"/>
    <property type="match status" value="1"/>
</dbReference>
<comment type="function">
    <text evidence="10">Catalyzes the ATP-dependent phosphorylation of fructose-l-phosphate to fructose-l,6-bisphosphate.</text>
</comment>
<dbReference type="PANTHER" id="PTHR46566">
    <property type="entry name" value="1-PHOSPHOFRUCTOKINASE-RELATED"/>
    <property type="match status" value="1"/>
</dbReference>
<feature type="domain" description="Carbohydrate kinase PfkB" evidence="11">
    <location>
        <begin position="6"/>
        <end position="285"/>
    </location>
</feature>
<accession>A0A2J9PPK7</accession>